<sequence length="455" mass="52911">MISKKIKKLIMGITATMMLSSAIATSVQAREVNKAYLGDKNFKSAVMQLQQENENVEIDDIDFGEIEVPTFEEFLKSIGGDIKKEDIKKLEGLYNKAISLEDTEKFEEASKVWDEIYKILDKYMPICVECEDYGINELEEQGIPTIQDILGEETKKLDKEQIKKLEKLYSEIIKYEEEKKYTEADSLWQELENLIQEAGIFSENGDFAEEMSKLIASYEVKNNNIQLKSTDGENKKLSKEDIKKHKLMWDRAKQIIPKSYLNKIKRYEVVTDGKDNILAYVYPDDSNKVWTLSIDIKDAFDEKGKLIDKDLNETIIHEFGHVLTLNNEQVIPEHKEKSSTYTTDEGTTKKNAYLNLFYKKFWANIYDDYKKLNKAENNEEDGQPNLAFYEKYSNQFVSGYASTNPEEDIAESFRTFVTENKPQGKTIAEKKMLFFYDFPELVKIRKEIRKNLGLK</sequence>
<feature type="signal peptide" evidence="1">
    <location>
        <begin position="1"/>
        <end position="29"/>
    </location>
</feature>
<accession>A0ABT4CTJ8</accession>
<protein>
    <submittedName>
        <fullName evidence="2">Zinc-binding metallopeptidase</fullName>
    </submittedName>
</protein>
<dbReference type="EMBL" id="JAPQES010000006">
    <property type="protein sequence ID" value="MCY6372243.1"/>
    <property type="molecule type" value="Genomic_DNA"/>
</dbReference>
<name>A0ABT4CTJ8_9CLOT</name>
<comment type="caution">
    <text evidence="2">The sequence shown here is derived from an EMBL/GenBank/DDBJ whole genome shotgun (WGS) entry which is preliminary data.</text>
</comment>
<organism evidence="2 3">
    <name type="scientific">Clostridium ganghwense</name>
    <dbReference type="NCBI Taxonomy" id="312089"/>
    <lineage>
        <taxon>Bacteria</taxon>
        <taxon>Bacillati</taxon>
        <taxon>Bacillota</taxon>
        <taxon>Clostridia</taxon>
        <taxon>Eubacteriales</taxon>
        <taxon>Clostridiaceae</taxon>
        <taxon>Clostridium</taxon>
    </lineage>
</organism>
<dbReference type="InterPro" id="IPR024079">
    <property type="entry name" value="MetalloPept_cat_dom_sf"/>
</dbReference>
<evidence type="ECO:0000313" key="2">
    <source>
        <dbReference type="EMBL" id="MCY6372243.1"/>
    </source>
</evidence>
<dbReference type="Gene3D" id="3.40.390.10">
    <property type="entry name" value="Collagenase (Catalytic Domain)"/>
    <property type="match status" value="1"/>
</dbReference>
<keyword evidence="1" id="KW-0732">Signal</keyword>
<evidence type="ECO:0000256" key="1">
    <source>
        <dbReference type="SAM" id="SignalP"/>
    </source>
</evidence>
<proteinExistence type="predicted"/>
<evidence type="ECO:0000313" key="3">
    <source>
        <dbReference type="Proteomes" id="UP001079657"/>
    </source>
</evidence>
<keyword evidence="3" id="KW-1185">Reference proteome</keyword>
<dbReference type="RefSeq" id="WP_268051182.1">
    <property type="nucleotide sequence ID" value="NZ_JAPQES010000006.1"/>
</dbReference>
<reference evidence="2" key="1">
    <citation type="submission" date="2022-12" db="EMBL/GenBank/DDBJ databases">
        <authorList>
            <person name="Wang J."/>
        </authorList>
    </citation>
    <scope>NUCLEOTIDE SEQUENCE</scope>
    <source>
        <strain evidence="2">HY-42-06</strain>
    </source>
</reference>
<gene>
    <name evidence="2" type="ORF">OXH55_16555</name>
</gene>
<dbReference type="Proteomes" id="UP001079657">
    <property type="component" value="Unassembled WGS sequence"/>
</dbReference>
<feature type="chain" id="PRO_5047412091" evidence="1">
    <location>
        <begin position="30"/>
        <end position="455"/>
    </location>
</feature>